<evidence type="ECO:0000256" key="10">
    <source>
        <dbReference type="ARBA" id="ARBA00023211"/>
    </source>
</evidence>
<dbReference type="InterPro" id="IPR036397">
    <property type="entry name" value="RNaseH_sf"/>
</dbReference>
<dbReference type="HOGENOM" id="CLU_007514_0_0_10"/>
<protein>
    <recommendedName>
        <fullName evidence="14">HNH Cas9-type domain-containing protein</fullName>
    </recommendedName>
</protein>
<proteinExistence type="predicted"/>
<dbReference type="EMBL" id="AGWK01000044">
    <property type="protein sequence ID" value="EHO67950.1"/>
    <property type="molecule type" value="Genomic_DNA"/>
</dbReference>
<reference evidence="15 16" key="1">
    <citation type="submission" date="2011-12" db="EMBL/GenBank/DDBJ databases">
        <title>The Genome Sequence of Prevotella micans F0438.</title>
        <authorList>
            <consortium name="The Broad Institute Genome Sequencing Platform"/>
            <person name="Earl A."/>
            <person name="Ward D."/>
            <person name="Feldgarden M."/>
            <person name="Gevers D."/>
            <person name="Izard J."/>
            <person name="Baranova O.V."/>
            <person name="Blanton J.M."/>
            <person name="Wade W.G."/>
            <person name="Dewhirst F.E."/>
            <person name="Young S.K."/>
            <person name="Zeng Q."/>
            <person name="Gargeya S."/>
            <person name="Fitzgerald M."/>
            <person name="Haas B."/>
            <person name="Abouelleil A."/>
            <person name="Alvarado L."/>
            <person name="Arachchi H.M."/>
            <person name="Berlin A."/>
            <person name="Chapman S.B."/>
            <person name="Gearin G."/>
            <person name="Goldberg J."/>
            <person name="Griggs A."/>
            <person name="Gujja S."/>
            <person name="Hansen M."/>
            <person name="Heiman D."/>
            <person name="Howarth C."/>
            <person name="Larimer J."/>
            <person name="Lui A."/>
            <person name="MacDonald P.J.P."/>
            <person name="McCowen C."/>
            <person name="Montmayeur A."/>
            <person name="Murphy C."/>
            <person name="Neiman D."/>
            <person name="Pearson M."/>
            <person name="Priest M."/>
            <person name="Roberts A."/>
            <person name="Saif S."/>
            <person name="Shea T."/>
            <person name="Sisk P."/>
            <person name="Stolte C."/>
            <person name="Sykes S."/>
            <person name="Wortman J."/>
            <person name="Nusbaum C."/>
            <person name="Birren B."/>
        </authorList>
    </citation>
    <scope>NUCLEOTIDE SEQUENCE [LARGE SCALE GENOMIC DNA]</scope>
    <source>
        <strain evidence="15 16">F0438</strain>
    </source>
</reference>
<evidence type="ECO:0000256" key="13">
    <source>
        <dbReference type="SAM" id="Coils"/>
    </source>
</evidence>
<evidence type="ECO:0000256" key="1">
    <source>
        <dbReference type="ARBA" id="ARBA00001946"/>
    </source>
</evidence>
<comment type="subunit">
    <text evidence="11">Monomer. Binds crRNA and tracrRNA.</text>
</comment>
<feature type="coiled-coil region" evidence="13">
    <location>
        <begin position="889"/>
        <end position="916"/>
    </location>
</feature>
<dbReference type="PROSITE" id="PS51749">
    <property type="entry name" value="HNH_CAS9"/>
    <property type="match status" value="1"/>
</dbReference>
<keyword evidence="2 12" id="KW-0540">Nuclease</keyword>
<keyword evidence="16" id="KW-1185">Reference proteome</keyword>
<dbReference type="InterPro" id="IPR028629">
    <property type="entry name" value="Cas9"/>
</dbReference>
<evidence type="ECO:0000256" key="6">
    <source>
        <dbReference type="ARBA" id="ARBA00022842"/>
    </source>
</evidence>
<evidence type="ECO:0000256" key="4">
    <source>
        <dbReference type="ARBA" id="ARBA00022759"/>
    </source>
</evidence>
<evidence type="ECO:0000256" key="5">
    <source>
        <dbReference type="ARBA" id="ARBA00022801"/>
    </source>
</evidence>
<dbReference type="GO" id="GO:0016787">
    <property type="term" value="F:hydrolase activity"/>
    <property type="evidence" value="ECO:0007669"/>
    <property type="project" value="UniProtKB-KW"/>
</dbReference>
<dbReference type="InterPro" id="IPR003615">
    <property type="entry name" value="HNH_nuc"/>
</dbReference>
<organism evidence="15 16">
    <name type="scientific">Prevotella micans F0438</name>
    <dbReference type="NCBI Taxonomy" id="883158"/>
    <lineage>
        <taxon>Bacteria</taxon>
        <taxon>Pseudomonadati</taxon>
        <taxon>Bacteroidota</taxon>
        <taxon>Bacteroidia</taxon>
        <taxon>Bacteroidales</taxon>
        <taxon>Prevotellaceae</taxon>
        <taxon>Prevotella</taxon>
    </lineage>
</organism>
<accession>H1Q429</accession>
<dbReference type="Gene3D" id="3.30.420.10">
    <property type="entry name" value="Ribonuclease H-like superfamily/Ribonuclease H"/>
    <property type="match status" value="1"/>
</dbReference>
<evidence type="ECO:0000313" key="16">
    <source>
        <dbReference type="Proteomes" id="UP000016023"/>
    </source>
</evidence>
<dbReference type="Proteomes" id="UP000016023">
    <property type="component" value="Unassembled WGS sequence"/>
</dbReference>
<evidence type="ECO:0000256" key="9">
    <source>
        <dbReference type="ARBA" id="ARBA00023125"/>
    </source>
</evidence>
<dbReference type="GO" id="GO:0046872">
    <property type="term" value="F:metal ion binding"/>
    <property type="evidence" value="ECO:0007669"/>
    <property type="project" value="UniProtKB-KW"/>
</dbReference>
<comment type="caution">
    <text evidence="15">The sequence shown here is derived from an EMBL/GenBank/DDBJ whole genome shotgun (WGS) entry which is preliminary data.</text>
</comment>
<evidence type="ECO:0000256" key="12">
    <source>
        <dbReference type="PROSITE-ProRule" id="PRU01085"/>
    </source>
</evidence>
<dbReference type="NCBIfam" id="TIGR01865">
    <property type="entry name" value="cas_Csn1"/>
    <property type="match status" value="2"/>
</dbReference>
<keyword evidence="9 12" id="KW-0238">DNA-binding</keyword>
<dbReference type="eggNOG" id="COG3513">
    <property type="taxonomic scope" value="Bacteria"/>
</dbReference>
<evidence type="ECO:0000256" key="2">
    <source>
        <dbReference type="ARBA" id="ARBA00022722"/>
    </source>
</evidence>
<evidence type="ECO:0000256" key="3">
    <source>
        <dbReference type="ARBA" id="ARBA00022723"/>
    </source>
</evidence>
<keyword evidence="4 12" id="KW-0255">Endonuclease</keyword>
<keyword evidence="3" id="KW-0479">Metal-binding</keyword>
<dbReference type="PATRIC" id="fig|883158.3.peg.1670"/>
<dbReference type="Pfam" id="PF13395">
    <property type="entry name" value="HNH_4"/>
    <property type="match status" value="1"/>
</dbReference>
<evidence type="ECO:0000313" key="15">
    <source>
        <dbReference type="EMBL" id="EHO67950.1"/>
    </source>
</evidence>
<keyword evidence="5 12" id="KW-0378">Hydrolase</keyword>
<dbReference type="GO" id="GO:0004519">
    <property type="term" value="F:endonuclease activity"/>
    <property type="evidence" value="ECO:0007669"/>
    <property type="project" value="UniProtKB-UniRule"/>
</dbReference>
<gene>
    <name evidence="15" type="ORF">HMPREF9140_01667</name>
</gene>
<evidence type="ECO:0000256" key="11">
    <source>
        <dbReference type="ARBA" id="ARBA00046380"/>
    </source>
</evidence>
<keyword evidence="6" id="KW-0460">Magnesium</keyword>
<keyword evidence="13" id="KW-0175">Coiled coil</keyword>
<keyword evidence="8" id="KW-0051">Antiviral defense</keyword>
<dbReference type="RefSeq" id="WP_006953194.1">
    <property type="nucleotide sequence ID" value="NZ_JH594523.1"/>
</dbReference>
<name>H1Q429_9BACT</name>
<dbReference type="GO" id="GO:0003723">
    <property type="term" value="F:RNA binding"/>
    <property type="evidence" value="ECO:0007669"/>
    <property type="project" value="UniProtKB-UniRule"/>
</dbReference>
<keyword evidence="10" id="KW-0464">Manganese</keyword>
<sequence>MIQKIFGLDLGTNSIGSSVRNLELGENLTEQLEFFSSDIFGSSVSKNSNGREYSLAGNRSAHRRSRGLNEARRRKLWATLDLLIEHGLCPMSPDSLMQWRTYDKQKGLYRQYPIEDKDFNAWIMLDFNGDGKPDYSSPYQLRRELVVRQFDFDQPIERYKLGRALYHIAQHRGFKSSKGETIADQEKNEKKPIAEEGADIANEMKASETKLSKGLVAYMQENHLKTVGEAFAKLEDERVRIRNNESYRAIRSQYQDEIKEIFTYQKKLSVESELYERLTSEKKGVGTIFYKRPLRSQRGNVGKCTLERNKPRCPIGRPEFEEFRAWTLINNIKIRETAGEPYKQLPIKLRQELLKDCFLSKVKADFKFEDIRKYIEKRLGLSFSNDDKTINYKDSVSIAACPVTVRMKKLLGENWANCRIDGEKRRQAHGKNNNNEHIVSYTEEDIWHVCYNAEDPEEVSNFARKALHWDENKIKELVRLWTSIPQGYAMLSLKAIRNINRMLLLGLKYSDAVLLAKLPDIVPVSDEDILAITKEFLQLEDKLNQEKQINNIVNSLIANYKSKLEENRFADHNYQYQLGEGDDEDINTQIKSHIGAKLWVQIGADEQTKIFQAVRSKYQDFFKSYKRKFVESPKLGELLVAFLTEKFPNVKSKQWERLYHPSQIAIYRPIPVDNDRSKLRLGNPNIGAIKNPTVMRVLNTLRRRVNQLLDDGVISPDETRVVVETARELNDANTKWALDRYNRIRRDENEKIRKILKELNPTTNSISEQDIDKARYIFEQCETDFYTDGKVPYYNKDIKKYKLWLEQGGQCLYTGQTINLTNLFNPNAFDMEHTIPKSISFDNSDQNLTLCESYYNRFIKKNNIPTDMPNYDKDVTINGKEYTAIKPRLQRWKERVDRLSRNVDFWKGQARRAQDKDRKDECIREKHLWDMELAYWKGKLERFTMTDVTDGFKNSQLVDTRVITRHAVLYLKSIFNHVEVQRGETTAEFRKILGLQSIDEKKDRSLHSHHAIDATMLTVIPSAAKRDRMLELFYKIEETKKALKNYNDNNKTGLNLELKGLEEKLDKEKKDCRVGRRVNDLDRFINENIIVSHHTKDQALTPAHRRLRKRGKIVGGKEHPRWQTGDSLRGEIHKASYYGAITQFAKDANGKVLMKDGQAQIDPTIYYVIRRELKYKRSTQDSGFTNWEDLEKVIVDTDLFGLMKGQFPEGTSFKDACEQGFYMIKKGKNGEGDVKTHRIRHVRCKAVKTALRIKEQTYKSSKDYKQFFYAAVGDLYVMCYYTDGKKRDFKIYSLYDISNHRKSGTEDIPKFITDKKGNHLPLDYKLRTGDMVLLYKDNPEELKDLDQVNLKRRLYKVNRFESEGLIILLTHHLSTTTERGCSIGKIENYQNLPTAIRCGIKTIKFLIMGKHRDFVIRNGNIEFKH</sequence>
<dbReference type="InterPro" id="IPR033114">
    <property type="entry name" value="HNH_CAS9"/>
</dbReference>
<feature type="domain" description="HNH Cas9-type" evidence="14">
    <location>
        <begin position="749"/>
        <end position="928"/>
    </location>
</feature>
<evidence type="ECO:0000256" key="8">
    <source>
        <dbReference type="ARBA" id="ARBA00023118"/>
    </source>
</evidence>
<keyword evidence="7" id="KW-0694">RNA-binding</keyword>
<evidence type="ECO:0000259" key="14">
    <source>
        <dbReference type="PROSITE" id="PS51749"/>
    </source>
</evidence>
<comment type="cofactor">
    <cofactor evidence="1">
        <name>Mg(2+)</name>
        <dbReference type="ChEBI" id="CHEBI:18420"/>
    </cofactor>
</comment>
<dbReference type="GO" id="GO:0003677">
    <property type="term" value="F:DNA binding"/>
    <property type="evidence" value="ECO:0007669"/>
    <property type="project" value="UniProtKB-UniRule"/>
</dbReference>
<dbReference type="STRING" id="883158.HMPREF9140_01667"/>
<evidence type="ECO:0000256" key="7">
    <source>
        <dbReference type="ARBA" id="ARBA00022884"/>
    </source>
</evidence>
<dbReference type="GO" id="GO:0051607">
    <property type="term" value="P:defense response to virus"/>
    <property type="evidence" value="ECO:0007669"/>
    <property type="project" value="UniProtKB-KW"/>
</dbReference>